<dbReference type="InterPro" id="IPR013120">
    <property type="entry name" value="FAR_NAD-bd"/>
</dbReference>
<evidence type="ECO:0000313" key="4">
    <source>
        <dbReference type="EMBL" id="PSL44366.1"/>
    </source>
</evidence>
<dbReference type="CDD" id="cd05930">
    <property type="entry name" value="A_NRPS"/>
    <property type="match status" value="1"/>
</dbReference>
<dbReference type="InterPro" id="IPR036291">
    <property type="entry name" value="NAD(P)-bd_dom_sf"/>
</dbReference>
<dbReference type="FunFam" id="2.30.38.10:FF:000001">
    <property type="entry name" value="Non-ribosomal peptide synthetase PvdI"/>
    <property type="match status" value="1"/>
</dbReference>
<dbReference type="SUPFAM" id="SSF56801">
    <property type="entry name" value="Acetyl-CoA synthetase-like"/>
    <property type="match status" value="1"/>
</dbReference>
<dbReference type="AlphaFoldDB" id="A0A2P8HDQ6"/>
<evidence type="ECO:0000259" key="3">
    <source>
        <dbReference type="PROSITE" id="PS50075"/>
    </source>
</evidence>
<evidence type="ECO:0000256" key="1">
    <source>
        <dbReference type="ARBA" id="ARBA00022450"/>
    </source>
</evidence>
<dbReference type="InterPro" id="IPR020845">
    <property type="entry name" value="AMP-binding_CS"/>
</dbReference>
<dbReference type="PROSITE" id="PS00455">
    <property type="entry name" value="AMP_BINDING"/>
    <property type="match status" value="1"/>
</dbReference>
<sequence length="1035" mass="115920">MSTWKTSFSGSGDTAPGIIMTAEEKNTILYEFNDTFWNYAPQETLVSLFEKQVSNTPEHTAVVFRGLHMTYKELDEKSNQVAHYLLSRDVKPGMFVPIWLDRSLEWLAAVIGILKTGAAYIPIDPVYPLKRAVHIIADAHARIVITSAASAILLRDTANAAIFCLDSLAAVSSQPVTSTGIRLQEQSLAYIIYTSGSTGNPKGVMITHQSIQHLVTWHNQRFNVNETCRLALVAGLSFDLSVWEIWSALLSGATLYVADNEERTDAVSLLAYFRSNYITHGFAPTVLVPAIVKHSKEETGLRLKYLFTGGEQLKPVYTNGLPYQLIDYYGPTECTVFATYREVKEKDGQFIASIGTPVANTQVYILNQQQEVLPIGATGELCISGAGLAAGYLNNEALTKNKFITHPFLQGQKLYLTGDQARWLPDGNIQFLGRTDNQVKIRGCRVELGEIERALLRLPNISNAAVIVRENAGNNKYLIAFIVFENLQEEPDITFIKQQLKLELPGYMIPARFAVIQEIALTENSKINSTQLADIAAQYSAEAFAAEPPTNETERVIAAVWSQVLEYPVRNISDNFFDIGGDSLLVATVVAAINSRLSVKVYIRDLYQYPVLQELAAVLIKRGEQVLSSEDVEPYVELQQDVYLAPGTIITKEFDEHHLSHPSAILLTGATGFVGIHLLQELLDKTTADIYCLVRAQDEHHVMEKINSCFTEFKITITAEHRQRIIPVVGDFSKTCLGLTEAQFSFLAEMIDVIYHSGSSVNFIEPYSYMKSPNVNGLREIIRLATARKTKCLVLLSTISVYSWGHVFTGKTLMKETDDIAQNLLAVSKDIGYVRSKWVMEAIADLAAAQGLPVITCRLGLAMCHSVSGASAPYQWWARLVKNCIELGSYPLLTQLREGLITVDYMTKAIAHISKNKAAIGMKFNLIASPQTNLTLEDFFCLLQQYYPFKLKGLPYKEWRKQWEDDSSNRLFPLTSLFRDNMHEGLSTMELYQHTYIWDCQNVIDFLKDTDIKEPVFNKRLLGNYLKYLDIPVAR</sequence>
<dbReference type="InterPro" id="IPR010071">
    <property type="entry name" value="AA_adenyl_dom"/>
</dbReference>
<dbReference type="InterPro" id="IPR045851">
    <property type="entry name" value="AMP-bd_C_sf"/>
</dbReference>
<dbReference type="Pfam" id="PF00550">
    <property type="entry name" value="PP-binding"/>
    <property type="match status" value="1"/>
</dbReference>
<gene>
    <name evidence="4" type="ORF">CLV51_106232</name>
</gene>
<keyword evidence="5" id="KW-1185">Reference proteome</keyword>
<dbReference type="Gene3D" id="1.10.1200.10">
    <property type="entry name" value="ACP-like"/>
    <property type="match status" value="1"/>
</dbReference>
<dbReference type="PANTHER" id="PTHR44845:SF6">
    <property type="entry name" value="BETA-ALANINE-ACTIVATING ENZYME"/>
    <property type="match status" value="1"/>
</dbReference>
<name>A0A2P8HDQ6_CHINA</name>
<organism evidence="4 5">
    <name type="scientific">Chitinophaga niastensis</name>
    <dbReference type="NCBI Taxonomy" id="536980"/>
    <lineage>
        <taxon>Bacteria</taxon>
        <taxon>Pseudomonadati</taxon>
        <taxon>Bacteroidota</taxon>
        <taxon>Chitinophagia</taxon>
        <taxon>Chitinophagales</taxon>
        <taxon>Chitinophagaceae</taxon>
        <taxon>Chitinophaga</taxon>
    </lineage>
</organism>
<protein>
    <submittedName>
        <fullName evidence="4">Amino acid adenylation domain-containing protein/thioester reductase-like protein</fullName>
    </submittedName>
</protein>
<dbReference type="NCBIfam" id="TIGR01746">
    <property type="entry name" value="Thioester-redct"/>
    <property type="match status" value="1"/>
</dbReference>
<comment type="caution">
    <text evidence="4">The sequence shown here is derived from an EMBL/GenBank/DDBJ whole genome shotgun (WGS) entry which is preliminary data.</text>
</comment>
<dbReference type="Pfam" id="PF07993">
    <property type="entry name" value="NAD_binding_4"/>
    <property type="match status" value="1"/>
</dbReference>
<dbReference type="InterPro" id="IPR036736">
    <property type="entry name" value="ACP-like_sf"/>
</dbReference>
<dbReference type="NCBIfam" id="TIGR01733">
    <property type="entry name" value="AA-adenyl-dom"/>
    <property type="match status" value="1"/>
</dbReference>
<feature type="domain" description="Carrier" evidence="3">
    <location>
        <begin position="548"/>
        <end position="623"/>
    </location>
</feature>
<proteinExistence type="predicted"/>
<dbReference type="FunFam" id="3.40.50.980:FF:000001">
    <property type="entry name" value="Non-ribosomal peptide synthetase"/>
    <property type="match status" value="1"/>
</dbReference>
<keyword evidence="1" id="KW-0596">Phosphopantetheine</keyword>
<evidence type="ECO:0000256" key="2">
    <source>
        <dbReference type="ARBA" id="ARBA00022553"/>
    </source>
</evidence>
<dbReference type="Gene3D" id="2.30.38.10">
    <property type="entry name" value="Luciferase, Domain 3"/>
    <property type="match status" value="1"/>
</dbReference>
<dbReference type="InterPro" id="IPR010080">
    <property type="entry name" value="Thioester_reductase-like_dom"/>
</dbReference>
<dbReference type="Gene3D" id="3.30.300.30">
    <property type="match status" value="1"/>
</dbReference>
<dbReference type="InterPro" id="IPR000873">
    <property type="entry name" value="AMP-dep_synth/lig_dom"/>
</dbReference>
<keyword evidence="2" id="KW-0597">Phosphoprotein</keyword>
<dbReference type="InterPro" id="IPR020806">
    <property type="entry name" value="PKS_PP-bd"/>
</dbReference>
<dbReference type="SMART" id="SM00823">
    <property type="entry name" value="PKS_PP"/>
    <property type="match status" value="1"/>
</dbReference>
<dbReference type="Proteomes" id="UP000240971">
    <property type="component" value="Unassembled WGS sequence"/>
</dbReference>
<dbReference type="InterPro" id="IPR006162">
    <property type="entry name" value="Ppantetheine_attach_site"/>
</dbReference>
<dbReference type="Gene3D" id="3.40.50.980">
    <property type="match status" value="2"/>
</dbReference>
<dbReference type="InterPro" id="IPR025110">
    <property type="entry name" value="AMP-bd_C"/>
</dbReference>
<dbReference type="Pfam" id="PF00501">
    <property type="entry name" value="AMP-binding"/>
    <property type="match status" value="1"/>
</dbReference>
<dbReference type="FunFam" id="3.40.50.12780:FF:000012">
    <property type="entry name" value="Non-ribosomal peptide synthetase"/>
    <property type="match status" value="1"/>
</dbReference>
<dbReference type="SUPFAM" id="SSF47336">
    <property type="entry name" value="ACP-like"/>
    <property type="match status" value="1"/>
</dbReference>
<dbReference type="Pfam" id="PF13193">
    <property type="entry name" value="AMP-binding_C"/>
    <property type="match status" value="1"/>
</dbReference>
<dbReference type="OrthoDB" id="4317020at2"/>
<accession>A0A2P8HDQ6</accession>
<evidence type="ECO:0000313" key="5">
    <source>
        <dbReference type="Proteomes" id="UP000240971"/>
    </source>
</evidence>
<dbReference type="PROSITE" id="PS50075">
    <property type="entry name" value="CARRIER"/>
    <property type="match status" value="1"/>
</dbReference>
<dbReference type="RefSeq" id="WP_106530643.1">
    <property type="nucleotide sequence ID" value="NZ_PYAW01000006.1"/>
</dbReference>
<dbReference type="PANTHER" id="PTHR44845">
    <property type="entry name" value="CARRIER DOMAIN-CONTAINING PROTEIN"/>
    <property type="match status" value="1"/>
</dbReference>
<dbReference type="Gene3D" id="3.40.50.720">
    <property type="entry name" value="NAD(P)-binding Rossmann-like Domain"/>
    <property type="match status" value="1"/>
</dbReference>
<dbReference type="PROSITE" id="PS00012">
    <property type="entry name" value="PHOSPHOPANTETHEINE"/>
    <property type="match status" value="1"/>
</dbReference>
<dbReference type="InterPro" id="IPR009081">
    <property type="entry name" value="PP-bd_ACP"/>
</dbReference>
<dbReference type="GO" id="GO:0031177">
    <property type="term" value="F:phosphopantetheine binding"/>
    <property type="evidence" value="ECO:0007669"/>
    <property type="project" value="InterPro"/>
</dbReference>
<reference evidence="4 5" key="1">
    <citation type="submission" date="2018-03" db="EMBL/GenBank/DDBJ databases">
        <title>Genomic Encyclopedia of Archaeal and Bacterial Type Strains, Phase II (KMG-II): from individual species to whole genera.</title>
        <authorList>
            <person name="Goeker M."/>
        </authorList>
    </citation>
    <scope>NUCLEOTIDE SEQUENCE [LARGE SCALE GENOMIC DNA]</scope>
    <source>
        <strain evidence="4 5">DSM 24859</strain>
    </source>
</reference>
<dbReference type="EMBL" id="PYAW01000006">
    <property type="protein sequence ID" value="PSL44366.1"/>
    <property type="molecule type" value="Genomic_DNA"/>
</dbReference>
<dbReference type="SUPFAM" id="SSF51735">
    <property type="entry name" value="NAD(P)-binding Rossmann-fold domains"/>
    <property type="match status" value="1"/>
</dbReference>